<gene>
    <name evidence="1" type="ORF">BA896_002960</name>
</gene>
<evidence type="ECO:0000313" key="1">
    <source>
        <dbReference type="EMBL" id="OFJ48088.1"/>
    </source>
</evidence>
<reference evidence="1 2" key="1">
    <citation type="submission" date="2016-10" db="EMBL/GenBank/DDBJ databases">
        <title>Updated version of Genome Assembly of Janthinobacterium lividum ERGS5:01.</title>
        <authorList>
            <person name="Kumar R."/>
            <person name="Acharya V."/>
            <person name="Singh D."/>
        </authorList>
    </citation>
    <scope>NUCLEOTIDE SEQUENCE [LARGE SCALE GENOMIC DNA]</scope>
    <source>
        <strain evidence="1 2">ERGS5:01</strain>
    </source>
</reference>
<organism evidence="1 2">
    <name type="scientific">Janthinobacterium lividum</name>
    <dbReference type="NCBI Taxonomy" id="29581"/>
    <lineage>
        <taxon>Bacteria</taxon>
        <taxon>Pseudomonadati</taxon>
        <taxon>Pseudomonadota</taxon>
        <taxon>Betaproteobacteria</taxon>
        <taxon>Burkholderiales</taxon>
        <taxon>Oxalobacteraceae</taxon>
        <taxon>Janthinobacterium</taxon>
    </lineage>
</organism>
<dbReference type="AlphaFoldDB" id="A0A1E8PP48"/>
<protein>
    <submittedName>
        <fullName evidence="1">Uncharacterized protein</fullName>
    </submittedName>
</protein>
<name>A0A1E8PP48_9BURK</name>
<comment type="caution">
    <text evidence="1">The sequence shown here is derived from an EMBL/GenBank/DDBJ whole genome shotgun (WGS) entry which is preliminary data.</text>
</comment>
<accession>A0A1E8PP48</accession>
<sequence length="227" mass="24706">MNITDNVSQPNNQAATPHDETAAPLASSMFSLGHHPQDLVKLFAELAIAPDLVTMLSISVDVDECLEDCRKSIENLRGTLKLQRNQEVLAELEKFSVGYGYVSAKEMCVAIGLIASSPVQDKVTSAPESPTDSASVEKVHPNPKCKVFKFLLIGNHNNYKYGHNGNFTGQKPQWCPIDPSGKGHDQTKFYEANKDEIAEMNALVAAELAAYKPRAKETKDAGAPPKP</sequence>
<dbReference type="EMBL" id="MAQB02000001">
    <property type="protein sequence ID" value="OFJ48088.1"/>
    <property type="molecule type" value="Genomic_DNA"/>
</dbReference>
<proteinExistence type="predicted"/>
<evidence type="ECO:0000313" key="2">
    <source>
        <dbReference type="Proteomes" id="UP000092634"/>
    </source>
</evidence>
<dbReference type="Proteomes" id="UP000092634">
    <property type="component" value="Unassembled WGS sequence"/>
</dbReference>